<keyword evidence="2" id="KW-0732">Signal</keyword>
<evidence type="ECO:0000256" key="1">
    <source>
        <dbReference type="SAM" id="MobiDB-lite"/>
    </source>
</evidence>
<gene>
    <name evidence="3" type="ORF">DAEQUDRAFT_756605</name>
</gene>
<dbReference type="EMBL" id="KV429054">
    <property type="protein sequence ID" value="KZT69930.1"/>
    <property type="molecule type" value="Genomic_DNA"/>
</dbReference>
<dbReference type="PROSITE" id="PS51257">
    <property type="entry name" value="PROKAR_LIPOPROTEIN"/>
    <property type="match status" value="1"/>
</dbReference>
<evidence type="ECO:0000313" key="3">
    <source>
        <dbReference type="EMBL" id="KZT69930.1"/>
    </source>
</evidence>
<proteinExistence type="predicted"/>
<sequence length="157" mass="16629">MIFNAKLNSLAAVVLAACTSSVQASPVGDYDEITITHTTAMLTQTITRASPTTVTASIADAPDSAQGEQVQRKRQADSSNGNGSNAPHLHHHYPAVIQLGDAHRQRPFYLRDAYVRDGSDRNGDDGGNNGNDGADDLFDFLSFSLGSANHEGDNGTN</sequence>
<dbReference type="Proteomes" id="UP000076727">
    <property type="component" value="Unassembled WGS sequence"/>
</dbReference>
<evidence type="ECO:0000256" key="2">
    <source>
        <dbReference type="SAM" id="SignalP"/>
    </source>
</evidence>
<organism evidence="3 4">
    <name type="scientific">Daedalea quercina L-15889</name>
    <dbReference type="NCBI Taxonomy" id="1314783"/>
    <lineage>
        <taxon>Eukaryota</taxon>
        <taxon>Fungi</taxon>
        <taxon>Dikarya</taxon>
        <taxon>Basidiomycota</taxon>
        <taxon>Agaricomycotina</taxon>
        <taxon>Agaricomycetes</taxon>
        <taxon>Polyporales</taxon>
        <taxon>Fomitopsis</taxon>
    </lineage>
</organism>
<keyword evidence="4" id="KW-1185">Reference proteome</keyword>
<accession>A0A165QU45</accession>
<feature type="signal peptide" evidence="2">
    <location>
        <begin position="1"/>
        <end position="24"/>
    </location>
</feature>
<name>A0A165QU45_9APHY</name>
<protein>
    <submittedName>
        <fullName evidence="3">Uncharacterized protein</fullName>
    </submittedName>
</protein>
<dbReference type="AlphaFoldDB" id="A0A165QU45"/>
<feature type="region of interest" description="Disordered" evidence="1">
    <location>
        <begin position="59"/>
        <end position="90"/>
    </location>
</feature>
<feature type="chain" id="PRO_5007865286" evidence="2">
    <location>
        <begin position="25"/>
        <end position="157"/>
    </location>
</feature>
<reference evidence="3 4" key="1">
    <citation type="journal article" date="2016" name="Mol. Biol. Evol.">
        <title>Comparative Genomics of Early-Diverging Mushroom-Forming Fungi Provides Insights into the Origins of Lignocellulose Decay Capabilities.</title>
        <authorList>
            <person name="Nagy L.G."/>
            <person name="Riley R."/>
            <person name="Tritt A."/>
            <person name="Adam C."/>
            <person name="Daum C."/>
            <person name="Floudas D."/>
            <person name="Sun H."/>
            <person name="Yadav J.S."/>
            <person name="Pangilinan J."/>
            <person name="Larsson K.H."/>
            <person name="Matsuura K."/>
            <person name="Barry K."/>
            <person name="Labutti K."/>
            <person name="Kuo R."/>
            <person name="Ohm R.A."/>
            <person name="Bhattacharya S.S."/>
            <person name="Shirouzu T."/>
            <person name="Yoshinaga Y."/>
            <person name="Martin F.M."/>
            <person name="Grigoriev I.V."/>
            <person name="Hibbett D.S."/>
        </authorList>
    </citation>
    <scope>NUCLEOTIDE SEQUENCE [LARGE SCALE GENOMIC DNA]</scope>
    <source>
        <strain evidence="3 4">L-15889</strain>
    </source>
</reference>
<evidence type="ECO:0000313" key="4">
    <source>
        <dbReference type="Proteomes" id="UP000076727"/>
    </source>
</evidence>